<dbReference type="CDD" id="cd01310">
    <property type="entry name" value="TatD_DNAse"/>
    <property type="match status" value="1"/>
</dbReference>
<gene>
    <name evidence="2" type="ORF">DSM02_2501</name>
</gene>
<protein>
    <submittedName>
        <fullName evidence="2">TatD DNase family protein</fullName>
    </submittedName>
</protein>
<dbReference type="GO" id="GO:0016788">
    <property type="term" value="F:hydrolase activity, acting on ester bonds"/>
    <property type="evidence" value="ECO:0007669"/>
    <property type="project" value="InterPro"/>
</dbReference>
<accession>A0A4Q0P1G0</accession>
<feature type="binding site" evidence="1">
    <location>
        <position position="7"/>
    </location>
    <ligand>
        <name>a divalent metal cation</name>
        <dbReference type="ChEBI" id="CHEBI:60240"/>
        <label>1</label>
    </ligand>
</feature>
<dbReference type="AlphaFoldDB" id="A0A4Q0P1G0"/>
<dbReference type="InterPro" id="IPR032466">
    <property type="entry name" value="Metal_Hydrolase"/>
</dbReference>
<dbReference type="OrthoDB" id="9810005at2"/>
<feature type="binding site" evidence="1">
    <location>
        <position position="195"/>
    </location>
    <ligand>
        <name>a divalent metal cation</name>
        <dbReference type="ChEBI" id="CHEBI:60240"/>
        <label>1</label>
    </ligand>
</feature>
<dbReference type="InterPro" id="IPR001130">
    <property type="entry name" value="TatD-like"/>
</dbReference>
<sequence length="242" mass="27937">MNFHDTHFHLDLMGDPEALVKQIETNKCYTIAVTNSPSVFFYSRSLSLGTKYLRAALGFHPELVSERYYELPKYLELINQTRYIGEIGLDKHRKSAANFNKQLDVFTKIISACRSCGDKIITIHSRKAEKEVLQIIGSNFPGKIILHWYSGPLKLIETALNNGYYFSFNLKMLKSNNGRKILQKLPIDRLLLESDAPFTLSQNQEYHSLLFQEMVFDLARLKKLSVNDIILSLNKNFKKLLK</sequence>
<dbReference type="PIRSF" id="PIRSF005902">
    <property type="entry name" value="DNase_TatD"/>
    <property type="match status" value="1"/>
</dbReference>
<dbReference type="Gene3D" id="3.20.20.140">
    <property type="entry name" value="Metal-dependent hydrolases"/>
    <property type="match status" value="1"/>
</dbReference>
<proteinExistence type="predicted"/>
<dbReference type="RefSeq" id="WP_128765911.1">
    <property type="nucleotide sequence ID" value="NZ_JBHUOO010000016.1"/>
</dbReference>
<dbReference type="PANTHER" id="PTHR46124">
    <property type="entry name" value="D-AMINOACYL-TRNA DEACYLASE"/>
    <property type="match status" value="1"/>
</dbReference>
<dbReference type="Pfam" id="PF01026">
    <property type="entry name" value="TatD_DNase"/>
    <property type="match status" value="1"/>
</dbReference>
<keyword evidence="1" id="KW-0479">Metal-binding</keyword>
<dbReference type="EMBL" id="QOVK01000011">
    <property type="protein sequence ID" value="RXG20330.1"/>
    <property type="molecule type" value="Genomic_DNA"/>
</dbReference>
<name>A0A4Q0P1G0_9FLAO</name>
<comment type="caution">
    <text evidence="2">The sequence shown here is derived from an EMBL/GenBank/DDBJ whole genome shotgun (WGS) entry which is preliminary data.</text>
</comment>
<feature type="binding site" evidence="1">
    <location>
        <position position="9"/>
    </location>
    <ligand>
        <name>a divalent metal cation</name>
        <dbReference type="ChEBI" id="CHEBI:60240"/>
        <label>1</label>
    </ligand>
</feature>
<dbReference type="InterPro" id="IPR049677">
    <property type="entry name" value="QatD"/>
</dbReference>
<evidence type="ECO:0000313" key="3">
    <source>
        <dbReference type="Proteomes" id="UP000289859"/>
    </source>
</evidence>
<keyword evidence="3" id="KW-1185">Reference proteome</keyword>
<feature type="binding site" evidence="1">
    <location>
        <position position="147"/>
    </location>
    <ligand>
        <name>a divalent metal cation</name>
        <dbReference type="ChEBI" id="CHEBI:60240"/>
        <label>2</label>
    </ligand>
</feature>
<dbReference type="PANTHER" id="PTHR46124:SF2">
    <property type="entry name" value="D-AMINOACYL-TRNA DEACYLASE"/>
    <property type="match status" value="1"/>
</dbReference>
<dbReference type="SUPFAM" id="SSF51556">
    <property type="entry name" value="Metallo-dependent hydrolases"/>
    <property type="match status" value="1"/>
</dbReference>
<feature type="binding site" evidence="1">
    <location>
        <position position="124"/>
    </location>
    <ligand>
        <name>a divalent metal cation</name>
        <dbReference type="ChEBI" id="CHEBI:60240"/>
        <label>2</label>
    </ligand>
</feature>
<reference evidence="2 3" key="1">
    <citation type="submission" date="2018-07" db="EMBL/GenBank/DDBJ databases">
        <title>Leeuwenhoekiella genomics.</title>
        <authorList>
            <person name="Tahon G."/>
            <person name="Willems A."/>
        </authorList>
    </citation>
    <scope>NUCLEOTIDE SEQUENCE [LARGE SCALE GENOMIC DNA]</scope>
    <source>
        <strain evidence="2 3">LMG 29608</strain>
    </source>
</reference>
<evidence type="ECO:0000313" key="2">
    <source>
        <dbReference type="EMBL" id="RXG20330.1"/>
    </source>
</evidence>
<dbReference type="Proteomes" id="UP000289859">
    <property type="component" value="Unassembled WGS sequence"/>
</dbReference>
<evidence type="ECO:0000256" key="1">
    <source>
        <dbReference type="PIRSR" id="PIRSR005902-1"/>
    </source>
</evidence>
<dbReference type="NCBIfam" id="NF041926">
    <property type="entry name" value="QatD"/>
    <property type="match status" value="1"/>
</dbReference>
<dbReference type="GO" id="GO:0046872">
    <property type="term" value="F:metal ion binding"/>
    <property type="evidence" value="ECO:0007669"/>
    <property type="project" value="UniProtKB-KW"/>
</dbReference>
<organism evidence="2 3">
    <name type="scientific">Leeuwenhoekiella polynyae</name>
    <dbReference type="NCBI Taxonomy" id="1550906"/>
    <lineage>
        <taxon>Bacteria</taxon>
        <taxon>Pseudomonadati</taxon>
        <taxon>Bacteroidota</taxon>
        <taxon>Flavobacteriia</taxon>
        <taxon>Flavobacteriales</taxon>
        <taxon>Flavobacteriaceae</taxon>
        <taxon>Leeuwenhoekiella</taxon>
    </lineage>
</organism>
<feature type="binding site" evidence="1">
    <location>
        <position position="86"/>
    </location>
    <ligand>
        <name>a divalent metal cation</name>
        <dbReference type="ChEBI" id="CHEBI:60240"/>
        <label>1</label>
    </ligand>
</feature>